<dbReference type="PANTHER" id="PTHR26312:SF227">
    <property type="entry name" value="TETRATRICOPEPTIDE REPEAT (TPR)-LIKE SUPERFAMILY PROTEIN"/>
    <property type="match status" value="1"/>
</dbReference>
<sequence length="419" mass="45698">MKSTFIGGYHTCVGRVLSYSCAAKIPHFQTRPNNTTPNCQTDHAPYTISRHSTSCTDDQRLRSHPYTLPSIALYKMFPVTSFYSILTSTHLTCKTLNSFKPSSLFPSKSSSTPVLNSWLPHSKDSSFPEQQPEMVPQIAKTRSLALSASSRSPLTLSPINDSARKMTRAVSEADLRDLSLTPKRKPFKMPLNGFEEREEDEEMEMAFSSEFRRTVSLGLPEVEGCEIGLRENKGLLDVLVEGGVGGGGGKICGGNGGGGGGSDGGDDGSSGFWDSNNNGSGNTEIYYQKMIDAYPGNPMILSNYARFLKEVRGDFEKAEEYCGRAILANPNDGNVLSMFADLVWQNHKDAPRAQTYFDQAVQAAPDDSFVLASYAKFLWDSEEDEEEEEDLKEGANNRASTPNLLQGVPPSPPPLAAAA</sequence>
<feature type="region of interest" description="Disordered" evidence="1">
    <location>
        <begin position="382"/>
        <end position="419"/>
    </location>
</feature>
<dbReference type="EMBL" id="AP020344">
    <property type="protein sequence ID" value="BBN67199.1"/>
    <property type="molecule type" value="Genomic_DNA"/>
</dbReference>
<feature type="compositionally biased region" description="Acidic residues" evidence="1">
    <location>
        <begin position="382"/>
        <end position="391"/>
    </location>
</feature>
<protein>
    <submittedName>
        <fullName evidence="2">Tetratricopeptide repeat-like superfamily protein</fullName>
    </submittedName>
</protein>
<evidence type="ECO:0000313" key="2">
    <source>
        <dbReference type="EMBL" id="BBN67199.1"/>
    </source>
</evidence>
<dbReference type="SUPFAM" id="SSF48452">
    <property type="entry name" value="TPR-like"/>
    <property type="match status" value="1"/>
</dbReference>
<gene>
    <name evidence="2" type="ORF">Prudu_7S000800</name>
</gene>
<organism evidence="2">
    <name type="scientific">Prunus dulcis</name>
    <name type="common">Almond</name>
    <name type="synonym">Amygdalus dulcis</name>
    <dbReference type="NCBI Taxonomy" id="3755"/>
    <lineage>
        <taxon>Eukaryota</taxon>
        <taxon>Viridiplantae</taxon>
        <taxon>Streptophyta</taxon>
        <taxon>Embryophyta</taxon>
        <taxon>Tracheophyta</taxon>
        <taxon>Spermatophyta</taxon>
        <taxon>Magnoliopsida</taxon>
        <taxon>eudicotyledons</taxon>
        <taxon>Gunneridae</taxon>
        <taxon>Pentapetalae</taxon>
        <taxon>rosids</taxon>
        <taxon>fabids</taxon>
        <taxon>Rosales</taxon>
        <taxon>Rosaceae</taxon>
        <taxon>Amygdaloideae</taxon>
        <taxon>Amygdaleae</taxon>
        <taxon>Prunus</taxon>
    </lineage>
</organism>
<dbReference type="Gene3D" id="1.25.40.10">
    <property type="entry name" value="Tetratricopeptide repeat domain"/>
    <property type="match status" value="1"/>
</dbReference>
<dbReference type="InterPro" id="IPR011990">
    <property type="entry name" value="TPR-like_helical_dom_sf"/>
</dbReference>
<feature type="compositionally biased region" description="Pro residues" evidence="1">
    <location>
        <begin position="409"/>
        <end position="419"/>
    </location>
</feature>
<dbReference type="PANTHER" id="PTHR26312">
    <property type="entry name" value="TETRATRICOPEPTIDE REPEAT PROTEIN 5"/>
    <property type="match status" value="1"/>
</dbReference>
<proteinExistence type="predicted"/>
<name>A0A5H2XJI1_PRUDU</name>
<accession>A0A5H2XJI1</accession>
<evidence type="ECO:0000256" key="1">
    <source>
        <dbReference type="SAM" id="MobiDB-lite"/>
    </source>
</evidence>
<dbReference type="AlphaFoldDB" id="A0A5H2XJI1"/>
<reference evidence="2" key="1">
    <citation type="journal article" date="2019" name="Science">
        <title>Mutation of a bHLH transcription factor allowed almond domestication.</title>
        <authorList>
            <person name="Sanchez-Perez R."/>
            <person name="Pavan S."/>
            <person name="Mazzeo R."/>
            <person name="Moldovan C."/>
            <person name="Aiese Cigliano R."/>
            <person name="Del Cueto J."/>
            <person name="Ricciardi F."/>
            <person name="Lotti C."/>
            <person name="Ricciardi L."/>
            <person name="Dicenta F."/>
            <person name="Lopez-Marques R.L."/>
            <person name="Lindberg Moller B."/>
        </authorList>
    </citation>
    <scope>NUCLEOTIDE SEQUENCE</scope>
</reference>